<keyword evidence="11 14" id="KW-0503">Monooxygenase</keyword>
<keyword evidence="5 13" id="KW-0349">Heme</keyword>
<evidence type="ECO:0000256" key="4">
    <source>
        <dbReference type="ARBA" id="ARBA00010617"/>
    </source>
</evidence>
<comment type="pathway">
    <text evidence="3">Secondary metabolite biosynthesis.</text>
</comment>
<dbReference type="PRINTS" id="PR00463">
    <property type="entry name" value="EP450I"/>
</dbReference>
<dbReference type="GO" id="GO:0020037">
    <property type="term" value="F:heme binding"/>
    <property type="evidence" value="ECO:0007669"/>
    <property type="project" value="InterPro"/>
</dbReference>
<dbReference type="PANTHER" id="PTHR46300">
    <property type="entry name" value="P450, PUTATIVE (EUROFUNG)-RELATED-RELATED"/>
    <property type="match status" value="1"/>
</dbReference>
<keyword evidence="9 14" id="KW-0560">Oxidoreductase</keyword>
<dbReference type="STRING" id="1353009.A0A1Y2J0P5"/>
<keyword evidence="10 13" id="KW-0408">Iron</keyword>
<dbReference type="PANTHER" id="PTHR46300:SF7">
    <property type="entry name" value="P450, PUTATIVE (EUROFUNG)-RELATED"/>
    <property type="match status" value="1"/>
</dbReference>
<organism evidence="15 16">
    <name type="scientific">Trametes coccinea (strain BRFM310)</name>
    <name type="common">Pycnoporus coccineus</name>
    <dbReference type="NCBI Taxonomy" id="1353009"/>
    <lineage>
        <taxon>Eukaryota</taxon>
        <taxon>Fungi</taxon>
        <taxon>Dikarya</taxon>
        <taxon>Basidiomycota</taxon>
        <taxon>Agaricomycotina</taxon>
        <taxon>Agaricomycetes</taxon>
        <taxon>Polyporales</taxon>
        <taxon>Polyporaceae</taxon>
        <taxon>Trametes</taxon>
    </lineage>
</organism>
<evidence type="ECO:0000313" key="15">
    <source>
        <dbReference type="EMBL" id="OSD06956.1"/>
    </source>
</evidence>
<protein>
    <submittedName>
        <fullName evidence="15">Cytochrome P450</fullName>
    </submittedName>
</protein>
<proteinExistence type="inferred from homology"/>
<dbReference type="Pfam" id="PF00067">
    <property type="entry name" value="p450"/>
    <property type="match status" value="1"/>
</dbReference>
<evidence type="ECO:0000256" key="6">
    <source>
        <dbReference type="ARBA" id="ARBA00022692"/>
    </source>
</evidence>
<dbReference type="AlphaFoldDB" id="A0A1Y2J0P5"/>
<evidence type="ECO:0000256" key="10">
    <source>
        <dbReference type="ARBA" id="ARBA00023004"/>
    </source>
</evidence>
<keyword evidence="12" id="KW-0472">Membrane</keyword>
<comment type="cofactor">
    <cofactor evidence="1 13">
        <name>heme</name>
        <dbReference type="ChEBI" id="CHEBI:30413"/>
    </cofactor>
</comment>
<dbReference type="GO" id="GO:0016705">
    <property type="term" value="F:oxidoreductase activity, acting on paired donors, with incorporation or reduction of molecular oxygen"/>
    <property type="evidence" value="ECO:0007669"/>
    <property type="project" value="InterPro"/>
</dbReference>
<keyword evidence="7 13" id="KW-0479">Metal-binding</keyword>
<keyword evidence="6" id="KW-0812">Transmembrane</keyword>
<evidence type="ECO:0000256" key="7">
    <source>
        <dbReference type="ARBA" id="ARBA00022723"/>
    </source>
</evidence>
<evidence type="ECO:0000256" key="13">
    <source>
        <dbReference type="PIRSR" id="PIRSR602401-1"/>
    </source>
</evidence>
<dbReference type="PRINTS" id="PR00385">
    <property type="entry name" value="P450"/>
</dbReference>
<accession>A0A1Y2J0P5</accession>
<dbReference type="GO" id="GO:0005506">
    <property type="term" value="F:iron ion binding"/>
    <property type="evidence" value="ECO:0007669"/>
    <property type="project" value="InterPro"/>
</dbReference>
<dbReference type="InterPro" id="IPR017972">
    <property type="entry name" value="Cyt_P450_CS"/>
</dbReference>
<name>A0A1Y2J0P5_TRAC3</name>
<keyword evidence="16" id="KW-1185">Reference proteome</keyword>
<evidence type="ECO:0000256" key="8">
    <source>
        <dbReference type="ARBA" id="ARBA00022989"/>
    </source>
</evidence>
<evidence type="ECO:0000313" key="16">
    <source>
        <dbReference type="Proteomes" id="UP000193067"/>
    </source>
</evidence>
<dbReference type="Proteomes" id="UP000193067">
    <property type="component" value="Unassembled WGS sequence"/>
</dbReference>
<dbReference type="EMBL" id="KZ084089">
    <property type="protein sequence ID" value="OSD06956.1"/>
    <property type="molecule type" value="Genomic_DNA"/>
</dbReference>
<comment type="subcellular location">
    <subcellularLocation>
        <location evidence="2">Membrane</location>
        <topology evidence="2">Single-pass membrane protein</topology>
    </subcellularLocation>
</comment>
<evidence type="ECO:0000256" key="9">
    <source>
        <dbReference type="ARBA" id="ARBA00023002"/>
    </source>
</evidence>
<evidence type="ECO:0000256" key="5">
    <source>
        <dbReference type="ARBA" id="ARBA00022617"/>
    </source>
</evidence>
<dbReference type="GO" id="GO:0004497">
    <property type="term" value="F:monooxygenase activity"/>
    <property type="evidence" value="ECO:0007669"/>
    <property type="project" value="UniProtKB-KW"/>
</dbReference>
<dbReference type="InterPro" id="IPR050364">
    <property type="entry name" value="Cytochrome_P450_fung"/>
</dbReference>
<reference evidence="15 16" key="1">
    <citation type="journal article" date="2015" name="Biotechnol. Biofuels">
        <title>Enhanced degradation of softwood versus hardwood by the white-rot fungus Pycnoporus coccineus.</title>
        <authorList>
            <person name="Couturier M."/>
            <person name="Navarro D."/>
            <person name="Chevret D."/>
            <person name="Henrissat B."/>
            <person name="Piumi F."/>
            <person name="Ruiz-Duenas F.J."/>
            <person name="Martinez A.T."/>
            <person name="Grigoriev I.V."/>
            <person name="Riley R."/>
            <person name="Lipzen A."/>
            <person name="Berrin J.G."/>
            <person name="Master E.R."/>
            <person name="Rosso M.N."/>
        </authorList>
    </citation>
    <scope>NUCLEOTIDE SEQUENCE [LARGE SCALE GENOMIC DNA]</scope>
    <source>
        <strain evidence="15 16">BRFM310</strain>
    </source>
</reference>
<evidence type="ECO:0000256" key="1">
    <source>
        <dbReference type="ARBA" id="ARBA00001971"/>
    </source>
</evidence>
<gene>
    <name evidence="15" type="ORF">PYCCODRAFT_1464087</name>
</gene>
<dbReference type="SUPFAM" id="SSF48264">
    <property type="entry name" value="Cytochrome P450"/>
    <property type="match status" value="1"/>
</dbReference>
<feature type="binding site" description="axial binding residue" evidence="13">
    <location>
        <position position="433"/>
    </location>
    <ligand>
        <name>heme</name>
        <dbReference type="ChEBI" id="CHEBI:30413"/>
    </ligand>
    <ligandPart>
        <name>Fe</name>
        <dbReference type="ChEBI" id="CHEBI:18248"/>
    </ligandPart>
</feature>
<dbReference type="InterPro" id="IPR001128">
    <property type="entry name" value="Cyt_P450"/>
</dbReference>
<evidence type="ECO:0000256" key="3">
    <source>
        <dbReference type="ARBA" id="ARBA00005179"/>
    </source>
</evidence>
<dbReference type="InterPro" id="IPR036396">
    <property type="entry name" value="Cyt_P450_sf"/>
</dbReference>
<evidence type="ECO:0000256" key="11">
    <source>
        <dbReference type="ARBA" id="ARBA00023033"/>
    </source>
</evidence>
<dbReference type="GO" id="GO:0016020">
    <property type="term" value="C:membrane"/>
    <property type="evidence" value="ECO:0007669"/>
    <property type="project" value="UniProtKB-SubCell"/>
</dbReference>
<sequence>MLAPILFLLVGAILVAFEHFRRRRRLSSLPPGPRGWPIIGNILDMPTSYHWITFADWSKQWGDIMSVSLLGQTVVIINSPKHAIDILEKKSSIYCSRAAVPVAGDMIGWSRAMLLAPYGPRLREMRKMFANVLATRHHVARFHGLIEDETRHFLVGLSRRSDSLVDDLHKLAAAIIMTVAYGYKVRGNDDPIVKTVDEVMEDLAHVAAPGAFLADVFPFLSHIPSWAPGAQWKRKVAEQRQAFNRMADVPFDWVKREIKAGTALPSFTSALLEGKSDPAREELIKMTAASLYSGGADTTVSAINSFFLAMSCFPEAQRKAQAEIDAVIGHDRLPTLQDRDSMPYMNALVLEVLRWMPVTPVAFFHELIQDDVHEGYFLPKGTRVVANVWKFLHDPQTYSDPMRFNPDRFIPTKDMEAERDPRDFCFGFGRRRCPGMAFAEASIFAACSMALALYNISKATRNGQVVEPLMEGTGGLISHPVPFECSISVRSEEAQALLDSIADGAPEAA</sequence>
<dbReference type="CDD" id="cd11065">
    <property type="entry name" value="CYP64-like"/>
    <property type="match status" value="1"/>
</dbReference>
<comment type="similarity">
    <text evidence="4 14">Belongs to the cytochrome P450 family.</text>
</comment>
<dbReference type="OrthoDB" id="2789670at2759"/>
<evidence type="ECO:0000256" key="12">
    <source>
        <dbReference type="ARBA" id="ARBA00023136"/>
    </source>
</evidence>
<keyword evidence="8" id="KW-1133">Transmembrane helix</keyword>
<evidence type="ECO:0000256" key="14">
    <source>
        <dbReference type="RuleBase" id="RU000461"/>
    </source>
</evidence>
<dbReference type="Gene3D" id="1.10.630.10">
    <property type="entry name" value="Cytochrome P450"/>
    <property type="match status" value="1"/>
</dbReference>
<evidence type="ECO:0000256" key="2">
    <source>
        <dbReference type="ARBA" id="ARBA00004167"/>
    </source>
</evidence>
<dbReference type="InterPro" id="IPR002401">
    <property type="entry name" value="Cyt_P450_E_grp-I"/>
</dbReference>
<dbReference type="PROSITE" id="PS00086">
    <property type="entry name" value="CYTOCHROME_P450"/>
    <property type="match status" value="1"/>
</dbReference>